<dbReference type="Pfam" id="PF02259">
    <property type="entry name" value="FAT"/>
    <property type="match status" value="1"/>
</dbReference>
<dbReference type="InterPro" id="IPR014009">
    <property type="entry name" value="PIK_FAT"/>
</dbReference>
<keyword evidence="5 9" id="KW-0418">Kinase</keyword>
<dbReference type="PROSITE" id="PS00915">
    <property type="entry name" value="PI3_4_KINASE_1"/>
    <property type="match status" value="1"/>
</dbReference>
<dbReference type="EMBL" id="BPWL01000009">
    <property type="protein sequence ID" value="GJJ13689.1"/>
    <property type="molecule type" value="Genomic_DNA"/>
</dbReference>
<dbReference type="EC" id="2.7.11.1" evidence="9"/>
<dbReference type="InterPro" id="IPR016024">
    <property type="entry name" value="ARM-type_fold"/>
</dbReference>
<evidence type="ECO:0000259" key="12">
    <source>
        <dbReference type="PROSITE" id="PS51190"/>
    </source>
</evidence>
<evidence type="ECO:0000256" key="3">
    <source>
        <dbReference type="ARBA" id="ARBA00022737"/>
    </source>
</evidence>
<dbReference type="SMART" id="SM00146">
    <property type="entry name" value="PI3Kc"/>
    <property type="match status" value="1"/>
</dbReference>
<comment type="catalytic activity">
    <reaction evidence="8">
        <text>L-seryl-[protein] + ATP = O-phospho-L-seryl-[protein] + ADP + H(+)</text>
        <dbReference type="Rhea" id="RHEA:17989"/>
        <dbReference type="Rhea" id="RHEA-COMP:9863"/>
        <dbReference type="Rhea" id="RHEA-COMP:11604"/>
        <dbReference type="ChEBI" id="CHEBI:15378"/>
        <dbReference type="ChEBI" id="CHEBI:29999"/>
        <dbReference type="ChEBI" id="CHEBI:30616"/>
        <dbReference type="ChEBI" id="CHEBI:83421"/>
        <dbReference type="ChEBI" id="CHEBI:456216"/>
        <dbReference type="EC" id="2.7.11.1"/>
    </reaction>
</comment>
<keyword evidence="9" id="KW-0723">Serine/threonine-protein kinase</keyword>
<dbReference type="PROSITE" id="PS50290">
    <property type="entry name" value="PI3_4_KINASE_3"/>
    <property type="match status" value="1"/>
</dbReference>
<name>A0AAV5ALV2_9AGAM</name>
<protein>
    <recommendedName>
        <fullName evidence="9">Serine/threonine-protein kinase TOR</fullName>
        <ecNumber evidence="9">2.7.11.1</ecNumber>
    </recommendedName>
</protein>
<evidence type="ECO:0000313" key="14">
    <source>
        <dbReference type="Proteomes" id="UP001050691"/>
    </source>
</evidence>
<dbReference type="PANTHER" id="PTHR11139:SF9">
    <property type="entry name" value="SERINE_THREONINE-PROTEIN KINASE MTOR"/>
    <property type="match status" value="1"/>
</dbReference>
<dbReference type="SUPFAM" id="SSF47212">
    <property type="entry name" value="FKBP12-rapamycin-binding domain of FKBP-rapamycin-associated protein (FRAP)"/>
    <property type="match status" value="1"/>
</dbReference>
<dbReference type="InterPro" id="IPR000403">
    <property type="entry name" value="PI3/4_kinase_cat_dom"/>
</dbReference>
<dbReference type="PROSITE" id="PS00916">
    <property type="entry name" value="PI3_4_KINASE_2"/>
    <property type="match status" value="1"/>
</dbReference>
<evidence type="ECO:0000256" key="6">
    <source>
        <dbReference type="ARBA" id="ARBA00022840"/>
    </source>
</evidence>
<dbReference type="InterPro" id="IPR003151">
    <property type="entry name" value="PIK-rel_kinase_FAT"/>
</dbReference>
<dbReference type="InterPro" id="IPR009076">
    <property type="entry name" value="FRB_dom"/>
</dbReference>
<dbReference type="Gene3D" id="1.25.10.10">
    <property type="entry name" value="Leucine-rich Repeat Variant"/>
    <property type="match status" value="3"/>
</dbReference>
<dbReference type="GO" id="GO:0016242">
    <property type="term" value="P:negative regulation of macroautophagy"/>
    <property type="evidence" value="ECO:0007669"/>
    <property type="project" value="TreeGrafter"/>
</dbReference>
<comment type="caution">
    <text evidence="13">The sequence shown here is derived from an EMBL/GenBank/DDBJ whole genome shotgun (WGS) entry which is preliminary data.</text>
</comment>
<dbReference type="Pfam" id="PF00454">
    <property type="entry name" value="PI3_PI4_kinase"/>
    <property type="match status" value="1"/>
</dbReference>
<reference evidence="13" key="1">
    <citation type="submission" date="2021-10" db="EMBL/GenBank/DDBJ databases">
        <title>De novo Genome Assembly of Clathrus columnatus (Basidiomycota, Fungi) Using Illumina and Nanopore Sequence Data.</title>
        <authorList>
            <person name="Ogiso-Tanaka E."/>
            <person name="Itagaki H."/>
            <person name="Hosoya T."/>
            <person name="Hosaka K."/>
        </authorList>
    </citation>
    <scope>NUCLEOTIDE SEQUENCE</scope>
    <source>
        <strain evidence="13">MO-923</strain>
    </source>
</reference>
<dbReference type="InterPro" id="IPR050517">
    <property type="entry name" value="DDR_Repair_Kinase"/>
</dbReference>
<dbReference type="Pfam" id="PF11865">
    <property type="entry name" value="mTOR_dom"/>
    <property type="match status" value="1"/>
</dbReference>
<keyword evidence="2 9" id="KW-0808">Transferase</keyword>
<dbReference type="InterPro" id="IPR026683">
    <property type="entry name" value="TOR_cat"/>
</dbReference>
<dbReference type="GO" id="GO:0031932">
    <property type="term" value="C:TORC2 complex"/>
    <property type="evidence" value="ECO:0007669"/>
    <property type="project" value="TreeGrafter"/>
</dbReference>
<dbReference type="GO" id="GO:0044877">
    <property type="term" value="F:protein-containing complex binding"/>
    <property type="evidence" value="ECO:0007669"/>
    <property type="project" value="InterPro"/>
</dbReference>
<dbReference type="InterPro" id="IPR018936">
    <property type="entry name" value="PI3/4_kinase_CS"/>
</dbReference>
<dbReference type="GO" id="GO:0005634">
    <property type="term" value="C:nucleus"/>
    <property type="evidence" value="ECO:0007669"/>
    <property type="project" value="TreeGrafter"/>
</dbReference>
<comment type="similarity">
    <text evidence="1 9">Belongs to the PI3/PI4-kinase family.</text>
</comment>
<dbReference type="SUPFAM" id="SSF56112">
    <property type="entry name" value="Protein kinase-like (PK-like)"/>
    <property type="match status" value="1"/>
</dbReference>
<evidence type="ECO:0000256" key="5">
    <source>
        <dbReference type="ARBA" id="ARBA00022777"/>
    </source>
</evidence>
<evidence type="ECO:0000256" key="8">
    <source>
        <dbReference type="ARBA" id="ARBA00048679"/>
    </source>
</evidence>
<comment type="catalytic activity">
    <reaction evidence="7 9">
        <text>L-threonyl-[protein] + ATP = O-phospho-L-threonyl-[protein] + ADP + H(+)</text>
        <dbReference type="Rhea" id="RHEA:46608"/>
        <dbReference type="Rhea" id="RHEA-COMP:11060"/>
        <dbReference type="Rhea" id="RHEA-COMP:11605"/>
        <dbReference type="ChEBI" id="CHEBI:15378"/>
        <dbReference type="ChEBI" id="CHEBI:30013"/>
        <dbReference type="ChEBI" id="CHEBI:30616"/>
        <dbReference type="ChEBI" id="CHEBI:61977"/>
        <dbReference type="ChEBI" id="CHEBI:456216"/>
        <dbReference type="EC" id="2.7.11.1"/>
    </reaction>
</comment>
<keyword evidence="6 9" id="KW-0067">ATP-binding</keyword>
<dbReference type="PROSITE" id="PS51190">
    <property type="entry name" value="FATC"/>
    <property type="match status" value="1"/>
</dbReference>
<feature type="domain" description="FAT" evidence="11">
    <location>
        <begin position="1212"/>
        <end position="1745"/>
    </location>
</feature>
<organism evidence="13 14">
    <name type="scientific">Clathrus columnatus</name>
    <dbReference type="NCBI Taxonomy" id="1419009"/>
    <lineage>
        <taxon>Eukaryota</taxon>
        <taxon>Fungi</taxon>
        <taxon>Dikarya</taxon>
        <taxon>Basidiomycota</taxon>
        <taxon>Agaricomycotina</taxon>
        <taxon>Agaricomycetes</taxon>
        <taxon>Phallomycetidae</taxon>
        <taxon>Phallales</taxon>
        <taxon>Clathraceae</taxon>
        <taxon>Clathrus</taxon>
    </lineage>
</organism>
<dbReference type="PROSITE" id="PS51189">
    <property type="entry name" value="FAT"/>
    <property type="match status" value="1"/>
</dbReference>
<dbReference type="Pfam" id="PF23593">
    <property type="entry name" value="HEAT_ATR"/>
    <property type="match status" value="1"/>
</dbReference>
<dbReference type="GO" id="GO:0005524">
    <property type="term" value="F:ATP binding"/>
    <property type="evidence" value="ECO:0007669"/>
    <property type="project" value="UniProtKB-KW"/>
</dbReference>
<gene>
    <name evidence="13" type="ORF">Clacol_007945</name>
</gene>
<evidence type="ECO:0000256" key="1">
    <source>
        <dbReference type="ARBA" id="ARBA00011031"/>
    </source>
</evidence>
<keyword evidence="3" id="KW-0677">Repeat</keyword>
<feature type="domain" description="FATC" evidence="12">
    <location>
        <begin position="2272"/>
        <end position="2304"/>
    </location>
</feature>
<dbReference type="InterPro" id="IPR024585">
    <property type="entry name" value="mTOR_dom"/>
</dbReference>
<dbReference type="CDD" id="cd05169">
    <property type="entry name" value="PIKKc_TOR"/>
    <property type="match status" value="1"/>
</dbReference>
<dbReference type="PANTHER" id="PTHR11139">
    <property type="entry name" value="ATAXIA TELANGIECTASIA MUTATED ATM -RELATED"/>
    <property type="match status" value="1"/>
</dbReference>
<keyword evidence="4 9" id="KW-0547">Nucleotide-binding</keyword>
<dbReference type="FunFam" id="3.30.1010.10:FF:000006">
    <property type="entry name" value="Serine/threonine-protein kinase TOR"/>
    <property type="match status" value="1"/>
</dbReference>
<dbReference type="InterPro" id="IPR036940">
    <property type="entry name" value="PI3/4_kinase_cat_sf"/>
</dbReference>
<evidence type="ECO:0000256" key="7">
    <source>
        <dbReference type="ARBA" id="ARBA00047899"/>
    </source>
</evidence>
<dbReference type="SUPFAM" id="SSF48371">
    <property type="entry name" value="ARM repeat"/>
    <property type="match status" value="2"/>
</dbReference>
<dbReference type="GO" id="GO:0031931">
    <property type="term" value="C:TORC1 complex"/>
    <property type="evidence" value="ECO:0007669"/>
    <property type="project" value="TreeGrafter"/>
</dbReference>
<dbReference type="Gene3D" id="1.10.1070.11">
    <property type="entry name" value="Phosphatidylinositol 3-/4-kinase, catalytic domain"/>
    <property type="match status" value="1"/>
</dbReference>
<evidence type="ECO:0000256" key="4">
    <source>
        <dbReference type="ARBA" id="ARBA00022741"/>
    </source>
</evidence>
<dbReference type="InterPro" id="IPR003152">
    <property type="entry name" value="FATC_dom"/>
</dbReference>
<feature type="domain" description="PI3K/PI4K catalytic" evidence="10">
    <location>
        <begin position="1926"/>
        <end position="2242"/>
    </location>
</feature>
<evidence type="ECO:0000256" key="9">
    <source>
        <dbReference type="RuleBase" id="RU364109"/>
    </source>
</evidence>
<dbReference type="Pfam" id="PF08771">
    <property type="entry name" value="FRB_dom"/>
    <property type="match status" value="1"/>
</dbReference>
<keyword evidence="14" id="KW-1185">Reference proteome</keyword>
<dbReference type="Gene3D" id="3.30.1010.10">
    <property type="entry name" value="Phosphatidylinositol 3-kinase Catalytic Subunit, Chain A, domain 4"/>
    <property type="match status" value="1"/>
</dbReference>
<proteinExistence type="inferred from homology"/>
<dbReference type="InterPro" id="IPR011009">
    <property type="entry name" value="Kinase-like_dom_sf"/>
</dbReference>
<dbReference type="Gene3D" id="1.20.120.150">
    <property type="entry name" value="FKBP12-rapamycin binding domain"/>
    <property type="match status" value="1"/>
</dbReference>
<evidence type="ECO:0000313" key="13">
    <source>
        <dbReference type="EMBL" id="GJJ13689.1"/>
    </source>
</evidence>
<dbReference type="GO" id="GO:0004674">
    <property type="term" value="F:protein serine/threonine kinase activity"/>
    <property type="evidence" value="ECO:0007669"/>
    <property type="project" value="UniProtKB-KW"/>
</dbReference>
<dbReference type="GO" id="GO:0005737">
    <property type="term" value="C:cytoplasm"/>
    <property type="evidence" value="ECO:0007669"/>
    <property type="project" value="TreeGrafter"/>
</dbReference>
<accession>A0AAV5ALV2</accession>
<dbReference type="InterPro" id="IPR011989">
    <property type="entry name" value="ARM-like"/>
</dbReference>
<sequence length="2310" mass="260487">MLALNTATRVDQIFAELVQPKKGSQEIVSNANGQWEEEVLKHLLDLVQSRVVFRQLAAVLAIDLILDIIKEDPIDNRHNLYRFYNHLTTILQYATDHNLIRKAAKLTGKVTKFSGGVLGDHFLEEHIPRFLEMSISDRASPFAAVHVLKEFSVHNPLSFLPHFAITFRCIGTFLRDPQLEVRTAAAEFFENLLAALGPHELELYRATLKSLVLRIQQGLESTTPSILHGSILGYQVLFLSPGKELLLSDYHVTCESIYRFRLHSDSIIRNTVVSIIPALASYDPPVFIDHFFRIFISYLVERLETSDAPTAYLSIGHLTSIVGENIEPYIDSIFQHAQTALQKQSEHNPIVKPDHIFKSFSLMIRALGSTLGSIMNKHLELFFTCGLSEALIEMLHAAVRHIPALLKPIQERLLNLLSIILCGRPFVPPGARQSPEKAESKVSPGPQKPSQIILALNVLATFDFKDHALSDFVIQTVIPHLQDDNANARKGVAVSTCKLLSRDRIRFQSSQHSLETITHALDKLLSVAIVDTDPTVRRAVLSSLEENLDHQLAQGEYIRLLLLAVHDEIIDNRILAMGVIGRLANHNPAHVLPPLKKLLVQLLTELRYSVTAQNKEDAIRLLAALVASAHAVVDKEVRDVLDGLLSCSTDPSIIIRTNVLICLGELAALDFNDGLTECLEQIMTIILASLEGPSQIRSAALDCLGKLCTHMSYVVTPIEDYPPLLPLLHGMLKREQSAGVRQQVIRVIGLLGALDPNRYQTRVQKHVLMELQPEFINIIPDTEAQDNKPIVVDDPYQDKVVRLLLDILLQQALNSHHHLVVNSFVSIANAKGTKFASALPKIMPTICSIIRSSANSLQGHYLAQLTSLIAAVREHIRSCLKLVMDLINDLWTITNQRLALIVLVETLADVLAAEIGKYTTQLVSRLLLILQEEKTDALVPIHAKAIMALVAFGANLQEHLNLVIPVLINCFRHPTLPSGLRKQAVDSLSELSKKVDLYPYASRIIHSLEEVITTPDEQLRSSVMDAFSTFTYTLGTSMNIFIPSLIKIFKDKNIPAGGLMDVFSQMLKGHIIKQPSIDQPPTEAFPAVPARTPNANLLKQAWDVSRVLNTNEAWISWFTELTAQFVKESPSVSLQACMSLFDAYPHIAAELFSPALGSCWKDLSEPFQEDFVHVIQHVVSYPGVPPEVAHYILNVVEDMERNNTPFRVSHGQMAEYCFNLQAYAKALHHRELQFFQDFAPSTIESLIEINAMLRQSDAALGTLNLARQHYKIRNPESWYEKLGQWEQALELYQAMDNRDHMEVERANDSLLGQLRCLHALGEWEQVTLLTSKVWEDSDEQLRAQLAPLGAAGAWHTESWDELGKYCSAIDSTKGDRFFYEAISALQRNRLPNALINISKARDLLDPEFTSLLDESPDRLDRFAVQAQMISELEELVLYKKFADRPHKQQKLRETWKKRLLGCQKDINIWQRILKVRSLSVRSDDDIDTTVRFANLCRKSGRLHAAHRAMEPLVRSEEHESKAPPRIVYTQLKIIWDNEEHQKAFSHLRGFIQELSQSPQLEDTNTRPSVSHILSRCYLKHGIWQSELEGGLKPKNATSILTSYRLATVHDPQWSKAWHTWALANLDMIRQEVTEDPTSNRIKYVVAAIEGFFRSLALTSRENLPDTLNLLTLWFKYGGHVDVGNAMATGIKSATCAMWLDVVPQIIARIQTHVPLIRSTLTRLLTEIGKQHPQCLVYPLNVAAKSPSAPRKAAAAKILSHMCTHSRVLVEQASFVERELSRVAVSWSEMWYEAIQKLARHYFAGNSADLLEMLQPLYDQLDDPTTPFELEFKVIIGPHLIKAKALCEKHAAEKDKKYLDQAWSLYLRAYQQIELVRPENQSPVRGRSSKSLDLHTVSPRLVHAVNLDLAIPGAYVNGSEVVRIAGFKTQVPYLPTKQRPRKLTIFGSNGQHYLFLLKGFEDLRQDERVMQVFGLVNTLLARNRECLDRRLHLQRYSVVPLAPDVGLIGWMAETDPLQNLILEYRSNHGILPDLEHRLILQEEPNFDTTAPLPRKLEVFESALKRTTGQDLYRIFWLKSPNSEAWVTRRTTYTRSLAVGNMICYLLGIGDRHPGNIMIDRKTGKVIHIDFGDCFEISFLREQLPEKVPFRLTRMLRHAMEVCGIQGGFRMSCELSLNVFRDNKESLLAVLEAFIYDPLINWRLVHETQTGGGVASSFGSIGNSPSRRPVLNEDVILADSSLSGGNHESRNERALAVYSRVEDKLTGRDFGAGTSLTVGEQVERLVKEATSNENLCQLFHGWYELPSIIYSK</sequence>
<dbReference type="SMART" id="SM01345">
    <property type="entry name" value="Rapamycin_bind"/>
    <property type="match status" value="1"/>
</dbReference>
<dbReference type="Proteomes" id="UP001050691">
    <property type="component" value="Unassembled WGS sequence"/>
</dbReference>
<dbReference type="InterPro" id="IPR057564">
    <property type="entry name" value="HEAT_ATR"/>
</dbReference>
<evidence type="ECO:0000259" key="10">
    <source>
        <dbReference type="PROSITE" id="PS50290"/>
    </source>
</evidence>
<evidence type="ECO:0000259" key="11">
    <source>
        <dbReference type="PROSITE" id="PS51189"/>
    </source>
</evidence>
<dbReference type="InterPro" id="IPR036738">
    <property type="entry name" value="FRB_sf"/>
</dbReference>
<dbReference type="Pfam" id="PF02260">
    <property type="entry name" value="FATC"/>
    <property type="match status" value="1"/>
</dbReference>
<dbReference type="SMART" id="SM01343">
    <property type="entry name" value="FATC"/>
    <property type="match status" value="1"/>
</dbReference>
<dbReference type="SMART" id="SM01346">
    <property type="entry name" value="DUF3385"/>
    <property type="match status" value="1"/>
</dbReference>
<dbReference type="GO" id="GO:0031929">
    <property type="term" value="P:TOR signaling"/>
    <property type="evidence" value="ECO:0007669"/>
    <property type="project" value="TreeGrafter"/>
</dbReference>
<evidence type="ECO:0000256" key="2">
    <source>
        <dbReference type="ARBA" id="ARBA00022679"/>
    </source>
</evidence>